<feature type="region of interest" description="Disordered" evidence="7">
    <location>
        <begin position="177"/>
        <end position="307"/>
    </location>
</feature>
<protein>
    <recommendedName>
        <fullName evidence="8">C2H2-type domain-containing protein</fullName>
    </recommendedName>
</protein>
<evidence type="ECO:0000313" key="10">
    <source>
        <dbReference type="Proteomes" id="UP001214628"/>
    </source>
</evidence>
<dbReference type="CDD" id="cd20908">
    <property type="entry name" value="SUF4-like"/>
    <property type="match status" value="1"/>
</dbReference>
<evidence type="ECO:0000256" key="1">
    <source>
        <dbReference type="ARBA" id="ARBA00004123"/>
    </source>
</evidence>
<keyword evidence="4" id="KW-0862">Zinc</keyword>
<evidence type="ECO:0000256" key="4">
    <source>
        <dbReference type="ARBA" id="ARBA00022833"/>
    </source>
</evidence>
<dbReference type="Proteomes" id="UP001214628">
    <property type="component" value="Chromosome 1"/>
</dbReference>
<name>A0AAF0F6J5_9BASI</name>
<keyword evidence="3 6" id="KW-0863">Zinc-finger</keyword>
<keyword evidence="10" id="KW-1185">Reference proteome</keyword>
<feature type="domain" description="C2H2-type" evidence="8">
    <location>
        <begin position="45"/>
        <end position="73"/>
    </location>
</feature>
<comment type="subcellular location">
    <subcellularLocation>
        <location evidence="1">Nucleus</location>
    </subcellularLocation>
</comment>
<accession>A0AAF0F6J5</accession>
<evidence type="ECO:0000256" key="2">
    <source>
        <dbReference type="ARBA" id="ARBA00022723"/>
    </source>
</evidence>
<dbReference type="InterPro" id="IPR013087">
    <property type="entry name" value="Znf_C2H2_type"/>
</dbReference>
<evidence type="ECO:0000313" key="9">
    <source>
        <dbReference type="EMBL" id="WFD41439.1"/>
    </source>
</evidence>
<keyword evidence="5" id="KW-0539">Nucleus</keyword>
<feature type="compositionally biased region" description="Low complexity" evidence="7">
    <location>
        <begin position="242"/>
        <end position="263"/>
    </location>
</feature>
<dbReference type="PROSITE" id="PS00028">
    <property type="entry name" value="ZINC_FINGER_C2H2_1"/>
    <property type="match status" value="1"/>
</dbReference>
<organism evidence="9 10">
    <name type="scientific">Malassezia psittaci</name>
    <dbReference type="NCBI Taxonomy" id="1821823"/>
    <lineage>
        <taxon>Eukaryota</taxon>
        <taxon>Fungi</taxon>
        <taxon>Dikarya</taxon>
        <taxon>Basidiomycota</taxon>
        <taxon>Ustilaginomycotina</taxon>
        <taxon>Malasseziomycetes</taxon>
        <taxon>Malasseziales</taxon>
        <taxon>Malasseziaceae</taxon>
        <taxon>Malassezia</taxon>
    </lineage>
</organism>
<dbReference type="PANTHER" id="PTHR23215">
    <property type="entry name" value="ZINC FINGER PROTEIN 207"/>
    <property type="match status" value="1"/>
</dbReference>
<dbReference type="AlphaFoldDB" id="A0AAF0F6J5"/>
<keyword evidence="2" id="KW-0479">Metal-binding</keyword>
<evidence type="ECO:0000256" key="6">
    <source>
        <dbReference type="PROSITE-ProRule" id="PRU00042"/>
    </source>
</evidence>
<sequence>MAKKKKAAALDAWCWYCDREFEDEKGKFERNSRLVLIQHQKARHFKCHLCPRRLNTAGGLAVHLGQVHKAEPQAYVLTANHSLENTLPGRSSFEIEIYGMVGVPEPDLREWLARKGARQAQQDASAQPSAPKRPRVDKAPLTADQLRAQLEAHKALMKGLSPSAPYAPMMYSAPPALSQSNNNASPLASIPGSSSHPVSPSPPINERTTSPAETNVPASTSASSSAILEPPSGSDPATVANSNIQTSASLSSSSVQNPSSTLPAATKPKTRMAYNDMTQSPDEKRAQHPRYRYIDHEAQTSEPQPVL</sequence>
<feature type="compositionally biased region" description="Polar residues" evidence="7">
    <location>
        <begin position="177"/>
        <end position="186"/>
    </location>
</feature>
<dbReference type="PANTHER" id="PTHR23215:SF0">
    <property type="entry name" value="BUB3-INTERACTING AND GLEBS MOTIF-CONTAINING PROTEIN ZNF207"/>
    <property type="match status" value="1"/>
</dbReference>
<evidence type="ECO:0000256" key="5">
    <source>
        <dbReference type="ARBA" id="ARBA00023242"/>
    </source>
</evidence>
<dbReference type="PROSITE" id="PS50157">
    <property type="entry name" value="ZINC_FINGER_C2H2_2"/>
    <property type="match status" value="1"/>
</dbReference>
<feature type="region of interest" description="Disordered" evidence="7">
    <location>
        <begin position="114"/>
        <end position="138"/>
    </location>
</feature>
<dbReference type="EMBL" id="CP118375">
    <property type="protein sequence ID" value="WFD41439.1"/>
    <property type="molecule type" value="Genomic_DNA"/>
</dbReference>
<reference evidence="9" key="1">
    <citation type="submission" date="2023-02" db="EMBL/GenBank/DDBJ databases">
        <title>Mating type loci evolution in Malassezia.</title>
        <authorList>
            <person name="Coelho M.A."/>
        </authorList>
    </citation>
    <scope>NUCLEOTIDE SEQUENCE</scope>
    <source>
        <strain evidence="9">CBS 14136</strain>
    </source>
</reference>
<proteinExistence type="predicted"/>
<feature type="compositionally biased region" description="Low complexity" evidence="7">
    <location>
        <begin position="189"/>
        <end position="198"/>
    </location>
</feature>
<feature type="compositionally biased region" description="Low complexity" evidence="7">
    <location>
        <begin position="119"/>
        <end position="130"/>
    </location>
</feature>
<evidence type="ECO:0000259" key="8">
    <source>
        <dbReference type="PROSITE" id="PS50157"/>
    </source>
</evidence>
<gene>
    <name evidence="9" type="ORF">MPSI1_000066</name>
</gene>
<feature type="compositionally biased region" description="Basic and acidic residues" evidence="7">
    <location>
        <begin position="281"/>
        <end position="299"/>
    </location>
</feature>
<evidence type="ECO:0000256" key="3">
    <source>
        <dbReference type="ARBA" id="ARBA00022771"/>
    </source>
</evidence>
<evidence type="ECO:0000256" key="7">
    <source>
        <dbReference type="SAM" id="MobiDB-lite"/>
    </source>
</evidence>
<feature type="compositionally biased region" description="Polar residues" evidence="7">
    <location>
        <begin position="206"/>
        <end position="226"/>
    </location>
</feature>
<dbReference type="GO" id="GO:0008270">
    <property type="term" value="F:zinc ion binding"/>
    <property type="evidence" value="ECO:0007669"/>
    <property type="project" value="UniProtKB-KW"/>
</dbReference>
<dbReference type="GO" id="GO:0005634">
    <property type="term" value="C:nucleus"/>
    <property type="evidence" value="ECO:0007669"/>
    <property type="project" value="UniProtKB-SubCell"/>
</dbReference>